<dbReference type="Proteomes" id="UP000176244">
    <property type="component" value="Unassembled WGS sequence"/>
</dbReference>
<dbReference type="OrthoDB" id="9785602at2"/>
<accession>A0A1F2PN61</accession>
<keyword evidence="5" id="KW-1185">Reference proteome</keyword>
<reference evidence="3" key="2">
    <citation type="submission" date="2021-11" db="EMBL/GenBank/DDBJ databases">
        <title>Isoprene-degrading acetogen.</title>
        <authorList>
            <person name="Yang Y."/>
            <person name="Jin H."/>
            <person name="Yan J."/>
        </authorList>
    </citation>
    <scope>NUCLEOTIDE SEQUENCE</scope>
    <source>
        <strain evidence="3">Berkeley</strain>
    </source>
</reference>
<dbReference type="STRING" id="52694.ACWI_04210"/>
<dbReference type="SUPFAM" id="SSF55729">
    <property type="entry name" value="Acyl-CoA N-acyltransferases (Nat)"/>
    <property type="match status" value="1"/>
</dbReference>
<dbReference type="RefSeq" id="WP_070369785.1">
    <property type="nucleotide sequence ID" value="NZ_CP087994.1"/>
</dbReference>
<organism evidence="2 4">
    <name type="scientific">Acetobacterium wieringae</name>
    <dbReference type="NCBI Taxonomy" id="52694"/>
    <lineage>
        <taxon>Bacteria</taxon>
        <taxon>Bacillati</taxon>
        <taxon>Bacillota</taxon>
        <taxon>Clostridia</taxon>
        <taxon>Eubacteriales</taxon>
        <taxon>Eubacteriaceae</taxon>
        <taxon>Acetobacterium</taxon>
    </lineage>
</organism>
<dbReference type="Gene3D" id="3.40.630.30">
    <property type="match status" value="1"/>
</dbReference>
<evidence type="ECO:0000313" key="5">
    <source>
        <dbReference type="Proteomes" id="UP001163550"/>
    </source>
</evidence>
<dbReference type="InterPro" id="IPR000182">
    <property type="entry name" value="GNAT_dom"/>
</dbReference>
<dbReference type="EC" id="2.3.1.-" evidence="2"/>
<sequence>MNVQLRNLKLNDAHSIMNHATGPVVRNLGKVAQKSFALDDIHSFILKDKNVYRVKQINKAIMYENKIIGTISLMIQEDDGSKSGELVFWIGESYWGRGITQNAIKEMCQLGLSEFNLVRIFAVPIFENIRARKVLEKSGFRLEGIMRKSVCLNDQVHNACMYTLLK</sequence>
<reference evidence="2 4" key="1">
    <citation type="submission" date="2015-09" db="EMBL/GenBank/DDBJ databases">
        <title>Genome sequence of Acetobacterium wieringae DSM 1911.</title>
        <authorList>
            <person name="Poehlein A."/>
            <person name="Bengelsdorf F.R."/>
            <person name="Schiel-Bengelsdorf B."/>
            <person name="Duerre P."/>
            <person name="Daniel R."/>
        </authorList>
    </citation>
    <scope>NUCLEOTIDE SEQUENCE [LARGE SCALE GENOMIC DNA]</scope>
    <source>
        <strain evidence="2 4">DSM 1911</strain>
    </source>
</reference>
<gene>
    <name evidence="2" type="primary">ydaF_1</name>
    <name evidence="2" type="ORF">ACWI_04210</name>
    <name evidence="3" type="ORF">LNN31_05810</name>
</gene>
<dbReference type="Pfam" id="PF13302">
    <property type="entry name" value="Acetyltransf_3"/>
    <property type="match status" value="1"/>
</dbReference>
<evidence type="ECO:0000259" key="1">
    <source>
        <dbReference type="PROSITE" id="PS51186"/>
    </source>
</evidence>
<evidence type="ECO:0000313" key="4">
    <source>
        <dbReference type="Proteomes" id="UP000176244"/>
    </source>
</evidence>
<proteinExistence type="predicted"/>
<dbReference type="EMBL" id="CP087994">
    <property type="protein sequence ID" value="UYO63931.1"/>
    <property type="molecule type" value="Genomic_DNA"/>
</dbReference>
<dbReference type="EMBL" id="LKEU01000012">
    <property type="protein sequence ID" value="OFV72171.1"/>
    <property type="molecule type" value="Genomic_DNA"/>
</dbReference>
<evidence type="ECO:0000313" key="2">
    <source>
        <dbReference type="EMBL" id="OFV72171.1"/>
    </source>
</evidence>
<dbReference type="GO" id="GO:0016747">
    <property type="term" value="F:acyltransferase activity, transferring groups other than amino-acyl groups"/>
    <property type="evidence" value="ECO:0007669"/>
    <property type="project" value="InterPro"/>
</dbReference>
<name>A0A1F2PN61_9FIRM</name>
<keyword evidence="2" id="KW-0808">Transferase</keyword>
<dbReference type="Proteomes" id="UP001163550">
    <property type="component" value="Chromosome"/>
</dbReference>
<dbReference type="PROSITE" id="PS51186">
    <property type="entry name" value="GNAT"/>
    <property type="match status" value="1"/>
</dbReference>
<dbReference type="AlphaFoldDB" id="A0A1F2PN61"/>
<dbReference type="PANTHER" id="PTHR46067:SF27">
    <property type="entry name" value="ACYL-COA N-ACYLTRANSFERASES (NAT) SUPERFAMILY PROTEIN"/>
    <property type="match status" value="1"/>
</dbReference>
<protein>
    <submittedName>
        <fullName evidence="3">GNAT family N-acetyltransferase</fullName>
    </submittedName>
    <submittedName>
        <fullName evidence="2">Putative ribosomal N-acetyltransferase YdaF</fullName>
        <ecNumber evidence="2">2.3.1.-</ecNumber>
    </submittedName>
</protein>
<keyword evidence="2" id="KW-0012">Acyltransferase</keyword>
<dbReference type="InterPro" id="IPR016181">
    <property type="entry name" value="Acyl_CoA_acyltransferase"/>
</dbReference>
<dbReference type="PANTHER" id="PTHR46067">
    <property type="entry name" value="ACYL-COA N-ACYLTRANSFERASES (NAT) SUPERFAMILY PROTEIN"/>
    <property type="match status" value="1"/>
</dbReference>
<evidence type="ECO:0000313" key="3">
    <source>
        <dbReference type="EMBL" id="UYO63931.1"/>
    </source>
</evidence>
<feature type="domain" description="N-acetyltransferase" evidence="1">
    <location>
        <begin position="3"/>
        <end position="166"/>
    </location>
</feature>